<dbReference type="SMART" id="SM00634">
    <property type="entry name" value="BID_1"/>
    <property type="match status" value="2"/>
</dbReference>
<keyword evidence="7" id="KW-0472">Membrane</keyword>
<dbReference type="RefSeq" id="WP_012956448.1">
    <property type="nucleotide sequence ID" value="NC_013790.1"/>
</dbReference>
<evidence type="ECO:0000256" key="4">
    <source>
        <dbReference type="ARBA" id="ARBA00010116"/>
    </source>
</evidence>
<dbReference type="PATRIC" id="fig|634498.28.peg.1651"/>
<evidence type="ECO:0000256" key="3">
    <source>
        <dbReference type="ARBA" id="ARBA00004613"/>
    </source>
</evidence>
<dbReference type="InterPro" id="IPR011050">
    <property type="entry name" value="Pectin_lyase_fold/virulence"/>
</dbReference>
<evidence type="ECO:0000256" key="5">
    <source>
        <dbReference type="ARBA" id="ARBA00022525"/>
    </source>
</evidence>
<comment type="similarity">
    <text evidence="4">Belongs to the intimin/invasin family.</text>
</comment>
<feature type="region of interest" description="Disordered" evidence="9">
    <location>
        <begin position="720"/>
        <end position="739"/>
    </location>
</feature>
<dbReference type="GO" id="GO:0005576">
    <property type="term" value="C:extracellular region"/>
    <property type="evidence" value="ECO:0007669"/>
    <property type="project" value="UniProtKB-SubCell"/>
</dbReference>
<organism evidence="11 12">
    <name type="scientific">Methanobrevibacter ruminantium (strain ATCC 35063 / DSM 1093 / JCM 13430 / OCM 146 / M1)</name>
    <name type="common">Methanobacterium ruminantium</name>
    <dbReference type="NCBI Taxonomy" id="634498"/>
    <lineage>
        <taxon>Archaea</taxon>
        <taxon>Methanobacteriati</taxon>
        <taxon>Methanobacteriota</taxon>
        <taxon>Methanomada group</taxon>
        <taxon>Methanobacteria</taxon>
        <taxon>Methanobacteriales</taxon>
        <taxon>Methanobacteriaceae</taxon>
        <taxon>Methanobrevibacter</taxon>
    </lineage>
</organism>
<dbReference type="eggNOG" id="arCOG02488">
    <property type="taxonomic scope" value="Archaea"/>
</dbReference>
<dbReference type="InterPro" id="IPR013783">
    <property type="entry name" value="Ig-like_fold"/>
</dbReference>
<evidence type="ECO:0000256" key="7">
    <source>
        <dbReference type="ARBA" id="ARBA00023136"/>
    </source>
</evidence>
<accession>D3E4V6</accession>
<dbReference type="HOGENOM" id="CLU_225925_0_0_2"/>
<dbReference type="InterPro" id="IPR003344">
    <property type="entry name" value="Big_1_dom"/>
</dbReference>
<dbReference type="InterPro" id="IPR006626">
    <property type="entry name" value="PbH1"/>
</dbReference>
<evidence type="ECO:0000256" key="8">
    <source>
        <dbReference type="ARBA" id="ARBA00023237"/>
    </source>
</evidence>
<protein>
    <submittedName>
        <fullName evidence="11">Adhesin-like protein</fullName>
    </submittedName>
</protein>
<evidence type="ECO:0000313" key="12">
    <source>
        <dbReference type="Proteomes" id="UP000008680"/>
    </source>
</evidence>
<dbReference type="NCBIfam" id="TIGR01376">
    <property type="entry name" value="POMP_repeat"/>
    <property type="match status" value="3"/>
</dbReference>
<dbReference type="PANTHER" id="PTHR11319:SF35">
    <property type="entry name" value="OUTER MEMBRANE PROTEIN PMPC-RELATED"/>
    <property type="match status" value="1"/>
</dbReference>
<dbReference type="InterPro" id="IPR039448">
    <property type="entry name" value="Beta_helix"/>
</dbReference>
<gene>
    <name evidence="11" type="ordered locus">mru_1650</name>
</gene>
<feature type="domain" description="Big-1" evidence="10">
    <location>
        <begin position="2954"/>
        <end position="3045"/>
    </location>
</feature>
<dbReference type="SMART" id="SM00710">
    <property type="entry name" value="PbH1"/>
    <property type="match status" value="21"/>
</dbReference>
<dbReference type="PANTHER" id="PTHR11319">
    <property type="entry name" value="G PROTEIN-COUPLED RECEPTOR-RELATED"/>
    <property type="match status" value="1"/>
</dbReference>
<dbReference type="EMBL" id="CP001719">
    <property type="protein sequence ID" value="ADC47500.1"/>
    <property type="molecule type" value="Genomic_DNA"/>
</dbReference>
<dbReference type="InterPro" id="IPR003368">
    <property type="entry name" value="POMP_repeat"/>
</dbReference>
<feature type="domain" description="Big-1" evidence="10">
    <location>
        <begin position="2675"/>
        <end position="2759"/>
    </location>
</feature>
<keyword evidence="8" id="KW-0998">Cell outer membrane</keyword>
<comment type="subcellular location">
    <subcellularLocation>
        <location evidence="1">Cell envelope</location>
    </subcellularLocation>
    <subcellularLocation>
        <location evidence="2">Cell outer membrane</location>
    </subcellularLocation>
    <subcellularLocation>
        <location evidence="3">Secreted</location>
    </subcellularLocation>
</comment>
<evidence type="ECO:0000313" key="11">
    <source>
        <dbReference type="EMBL" id="ADC47500.1"/>
    </source>
</evidence>
<dbReference type="OrthoDB" id="78228at2157"/>
<name>D3E4V6_METRM</name>
<keyword evidence="6" id="KW-0732">Signal</keyword>
<dbReference type="SUPFAM" id="SSF49373">
    <property type="entry name" value="Invasin/intimin cell-adhesion fragments"/>
    <property type="match status" value="3"/>
</dbReference>
<dbReference type="Pfam" id="PF02415">
    <property type="entry name" value="Chlam_PMP"/>
    <property type="match status" value="5"/>
</dbReference>
<keyword evidence="5" id="KW-0964">Secreted</keyword>
<evidence type="ECO:0000256" key="2">
    <source>
        <dbReference type="ARBA" id="ARBA00004442"/>
    </source>
</evidence>
<proteinExistence type="inferred from homology"/>
<sequence>MNKSKKTMIMLIMAILVLLTMASVSASELEDIQVTASNGTSDAVIASEANSAYPDNAIITSEKENGDENIIATDNGKIGYENDDKTIIATNGNGGNIGYEDDDNTLITSDKELNALDKGKYQSLSVGDYHSFEELQTILNQADGGETIELNYDYSLGAGGSTLKLTKGLTINGNNHTLYGVGLDRILYISSLNTQPIILNDIIFKDGGKKDSYTNLETNWGGAIYYNPTTEGGAIGGEPADFIINNCTFENNGAVNGGGAIFWNGSLKIIDSRFFNNEIELGSGGAVYANGNLTAIGCSFSNNRVRHGLIGMDMLTTTFTDEGYWAKVIQYYSFYSVDVIPPTGGAIFCNGTCKINDSSFDNNQAGEANEMGTGGGAIHSMNDITVCNSTFTNNKAYDQHGGAILCNRSGFIYNSTFRNNVANVGGAISCFYYLNAEGSTFSNNGGEIGTTWMDEHSFDFLIDNFIGSIPIIGDIYGALQNFLDLLGVESVDVLTGQYFSVGGALYTGLDCNVDKCTFERNHAAEGGGAIYSERKVTAKNSAFSSNKVFRGDSAVSELMSSQGKNRDGGAIHAENATTIRNSEFSGNSAPSKGGAVYCAHHLEMSDSSFLYNTAYQNGGALYADTIGTISNTKFSGNSVTKGSGDGGAVYIIAQSDARFESCEFSANTAESDGGAIYIANSNSLLRLNKCTFIQNIAHLDGGAFNCRGKTEIKNSVFKRNSVDGDGQTENSQGGAAFSKGDMSISDSSFEQNMAKHHGGAAYTDGKMTVKNSNFTVNSANNGGAIYASVMNDEVTNSIFKKNTGTNGDGGAIYINDKSWPKFDSCVFSDNKCVVKSSVENSQGGAIYVRNDDSELKVTNSNFTGNAAGQGGAIFSGKVNEITNSVFKKNGASKSGGAVYIEPNCNPKIRQSVFEENVGGDKGGAVYLNSKYSYLELTGCNFTKNTAKEGGGVYAQQMSAKVSSNRFISNKATDGKGGGIYVRNYHITETVKRYTTEFVDCTFTSNTCTDNGGGLCMDSTYSVLKITSCNFTSNTAKNNGGGVWAHMINSIQWSSFSKNKATEGKGGGVHIKNDYPNRIADNPKTEVKNCQFDSNTCKDEGGGLHVESEHAKLTLTSSTFRFNSAGRGGGVYAHKVISINSCGFHNNSANYVKNNGDGGAIYIENDNDFEIKSCRFEGNTAKSRGGAIYMDSYEIKTKISYSTFVDNYAGRDDHSSTLYTFMAGHSVFTKGTYTNISLCWFGSNNPSFTEQLVDQNRVSSDKEKKPSDFGAEYLKINIKINNTRPIAGNPYKVTVYFTGNVNNNVVSFSSNTLYHSTGKFGGDGTYSNIKADKNDMTADVVLTPESRQIWGQLDHQKVYLNVNPLTKNSTMVEIRSCEDIKYPDALEVNYTLVNYTISNAEAATYIINDSEGNTVKSGNLTSPETLYVEGLKPGTYSITITIPETYYYLSSNATASFDVFKGDIEELRIVVNNRTYPEEVKAIVYASVDEDYEVTIGEETKTVTVIGGIGQVNFGSLETDTYEATVSFGGSDLYEPISNATEFTVYPEEEGTNFEIDTNASEITYGASIKVTHKLPEDATGTIKYYLNNGTVLGELPVEEKLTLDLDAGYYVIFANYSGDESFEPDWDSADVLVKQVETEFHIGLQQQVISGNPAYVTHSISEGATGTISYYLSNGTFLGEVQVGETYVSPKWKVGIYNITANYSGDRNFVPASDSMEFRINPDFSFDIYLDEDDVIYGQTTTVRPSLPYDATGTVEFYYNDTYLGKVTIGQYEIIMVDGEEYYETPGVELPEFDVGVHEIVGKYLGDKNYDPAIANVRLTVLSTETVFEINASPSEIKYGEAAAVIHKLPSLAVGTILYYLSDGTSLGELYYYEDLALPKLAVGSYEILANYSGDENFNNASASTTLTINKADPDFEIYIAFPSYDFGDSPVVFVNLPDDATGNISYYLSDGTFLGELPVDERLSLPILNVGTHTIIGNYSGDGNYNNASASMTVTVNEVSMEFNLGISAEEISYGETATVTHRLPSLAKGNITYYLSDGTLLGELPVSENLTLPKLDVGTYIIIGNYSGDENFDGDSANVTLTVIQADPAFAISISAEEAAYGETVTVSPALPEDATGTVIYYLSNGTILGELAADENLTLPTFDVDVYDILANYSGDKNYLNASAETALIVSQADPGFEISISAEEAAYGETVTASPVLPEDATGTVIYYLSNGTILGELPVDESLTLPTFDVGTYTILANYSGDSNYLDASAEKELTLIKADSTLEINDIAFDYSKTGSAEAKTSGAEGIVASVAGHDEAVVEVNGNEITVSGLDAGSYTLSVSTIVDDNHNSASKNITVTVKKIDSSLSVEGLELDYGESGNVDAAAEGATGISAKIGSKSIGVNGYSIPISGLDAGKYNLTVTTIPDRNHNPVTKTAQITVNKIDSTLEANDMAFDYEGTGTSSVTYTGATGVKASVIGQPNAKVNVKGKEISVSGLDAGNYTLEITTIPDKNHKAVSQTVNVTVNKIDSKLDFNNLVDYGSAMNVTVKTEGASGIMAEIDGKELGVDKYTIPISALDAGEYDLTVTTIPNSNHNPVSKTVKVTITKLDSELAVEDLEFDYNSTGTTNATFEGATGITAKVVGQPNATVEINGNSISVSGLKPGSYTLEVTTVPDENHNPVTAKSAIRVNKLETAISANDISTVHGADKNLTAIIRDINGNPVANATVSVSLNGSKKYVSDSSGQISIPLKSLAAGNYTATISFAGTEIYGKSSASIKVAVDKEPTSIAATNVNTQYGLEDYITAVLKDGQGNPLGGVKLNVDLDGNRTIVTDSNGQIKIATKDLTAGNYIATISFAGNGNYMASESNAIVNINRTGTRFNFKNMTTTAFDYRIEGRIGKYFYFQLVDEDGNPLANKNVCIGFNGVKYNRTTNETGWTKLQINLRCVNLYTFAVTFSGDDNYTGAFNVAMINVTHQSPKLTAGNKSYKASANTKTLTAKFKSFKGTAIVGKKITFTVNGKKYSAITDKKGIATVNVSLNKKGTYKYTAAFAGDSTYKKVSVTSKLTIK</sequence>
<evidence type="ECO:0000256" key="9">
    <source>
        <dbReference type="SAM" id="MobiDB-lite"/>
    </source>
</evidence>
<dbReference type="InterPro" id="IPR008964">
    <property type="entry name" value="Invasin/intimin_cell_adhesion"/>
</dbReference>
<reference evidence="11 12" key="1">
    <citation type="journal article" date="2010" name="PLoS ONE">
        <title>The genome sequence of the rumen methanogen Methanobrevibacter ruminantium reveals new possibilities for controlling ruminant methane emissions.</title>
        <authorList>
            <person name="Leahy S.C."/>
            <person name="Kelly W.J."/>
            <person name="Altermann E."/>
            <person name="Ronimus R.S."/>
            <person name="Yeoman C.J."/>
            <person name="Pacheco D.M."/>
            <person name="Li D."/>
            <person name="Kong Z."/>
            <person name="McTavish S."/>
            <person name="Sang C."/>
            <person name="Lambie S.C."/>
            <person name="Janssen P.H."/>
            <person name="Dey D."/>
            <person name="Attwood G.T."/>
        </authorList>
    </citation>
    <scope>NUCLEOTIDE SEQUENCE [LARGE SCALE GENOMIC DNA]</scope>
    <source>
        <strain evidence="12">ATCC 35063 / DSM 1093 / JCM 13430 / OCM 146 / M1</strain>
    </source>
</reference>
<dbReference type="eggNOG" id="arCOG02487">
    <property type="taxonomic scope" value="Archaea"/>
</dbReference>
<keyword evidence="12" id="KW-1185">Reference proteome</keyword>
<dbReference type="Proteomes" id="UP000008680">
    <property type="component" value="Chromosome"/>
</dbReference>
<dbReference type="eggNOG" id="arCOG02486">
    <property type="taxonomic scope" value="Archaea"/>
</dbReference>
<dbReference type="Pfam" id="PF13229">
    <property type="entry name" value="Beta_helix"/>
    <property type="match status" value="1"/>
</dbReference>
<evidence type="ECO:0000259" key="10">
    <source>
        <dbReference type="SMART" id="SM00634"/>
    </source>
</evidence>
<dbReference type="GeneID" id="8771311"/>
<dbReference type="SUPFAM" id="SSF51126">
    <property type="entry name" value="Pectin lyase-like"/>
    <property type="match status" value="5"/>
</dbReference>
<dbReference type="STRING" id="634498.mru_1650"/>
<dbReference type="Gene3D" id="2.60.40.10">
    <property type="entry name" value="Immunoglobulins"/>
    <property type="match status" value="5"/>
</dbReference>
<dbReference type="eggNOG" id="arCOG02555">
    <property type="taxonomic scope" value="Archaea"/>
</dbReference>
<dbReference type="KEGG" id="mru:mru_1650"/>
<evidence type="ECO:0000256" key="1">
    <source>
        <dbReference type="ARBA" id="ARBA00004196"/>
    </source>
</evidence>
<evidence type="ECO:0000256" key="6">
    <source>
        <dbReference type="ARBA" id="ARBA00022729"/>
    </source>
</evidence>